<gene>
    <name evidence="1" type="ORF">HLH32_14370</name>
</gene>
<sequence length="74" mass="8072">MWLVGVPVRFTGGATEEEKYGDRLKAGQTMPDCRKALHGCQSPGMGSQMLAPPVRLDARARMAPVGQARQMPFQ</sequence>
<proteinExistence type="predicted"/>
<dbReference type="AlphaFoldDB" id="A0A7W4JMJ4"/>
<organism evidence="1 2">
    <name type="scientific">Gluconacetobacter liquefaciens</name>
    <name type="common">Acetobacter liquefaciens</name>
    <dbReference type="NCBI Taxonomy" id="89584"/>
    <lineage>
        <taxon>Bacteria</taxon>
        <taxon>Pseudomonadati</taxon>
        <taxon>Pseudomonadota</taxon>
        <taxon>Alphaproteobacteria</taxon>
        <taxon>Acetobacterales</taxon>
        <taxon>Acetobacteraceae</taxon>
        <taxon>Gluconacetobacter</taxon>
    </lineage>
</organism>
<reference evidence="1 2" key="1">
    <citation type="submission" date="2020-04" db="EMBL/GenBank/DDBJ databases">
        <title>Description of novel Gluconacetobacter.</title>
        <authorList>
            <person name="Sombolestani A."/>
        </authorList>
    </citation>
    <scope>NUCLEOTIDE SEQUENCE [LARGE SCALE GENOMIC DNA]</scope>
    <source>
        <strain evidence="1 2">LMG 1382</strain>
    </source>
</reference>
<dbReference type="EMBL" id="JABEQI010000009">
    <property type="protein sequence ID" value="MBB2187540.1"/>
    <property type="molecule type" value="Genomic_DNA"/>
</dbReference>
<evidence type="ECO:0000313" key="1">
    <source>
        <dbReference type="EMBL" id="MBB2187540.1"/>
    </source>
</evidence>
<evidence type="ECO:0000313" key="2">
    <source>
        <dbReference type="Proteomes" id="UP000562982"/>
    </source>
</evidence>
<protein>
    <submittedName>
        <fullName evidence="1">Uncharacterized protein</fullName>
    </submittedName>
</protein>
<comment type="caution">
    <text evidence="1">The sequence shown here is derived from an EMBL/GenBank/DDBJ whole genome shotgun (WGS) entry which is preliminary data.</text>
</comment>
<dbReference type="Proteomes" id="UP000562982">
    <property type="component" value="Unassembled WGS sequence"/>
</dbReference>
<name>A0A7W4JMJ4_GLULI</name>
<accession>A0A7W4JMJ4</accession>
<dbReference type="RefSeq" id="WP_114727780.1">
    <property type="nucleotide sequence ID" value="NZ_BJMI01000020.1"/>
</dbReference>